<dbReference type="Proteomes" id="UP000217199">
    <property type="component" value="Unassembled WGS sequence"/>
</dbReference>
<protein>
    <submittedName>
        <fullName evidence="1">Uncharacterized protein</fullName>
    </submittedName>
</protein>
<dbReference type="SUPFAM" id="SSF56281">
    <property type="entry name" value="Metallo-hydrolase/oxidoreductase"/>
    <property type="match status" value="1"/>
</dbReference>
<dbReference type="InterPro" id="IPR025638">
    <property type="entry name" value="DUF4336"/>
</dbReference>
<dbReference type="EMBL" id="NBII01000003">
    <property type="protein sequence ID" value="PAV20659.1"/>
    <property type="molecule type" value="Genomic_DNA"/>
</dbReference>
<dbReference type="PANTHER" id="PTHR33835:SF1">
    <property type="entry name" value="METALLO-BETA-LACTAMASE DOMAIN-CONTAINING PROTEIN"/>
    <property type="match status" value="1"/>
</dbReference>
<organism evidence="1 2">
    <name type="scientific">Pyrrhoderma noxium</name>
    <dbReference type="NCBI Taxonomy" id="2282107"/>
    <lineage>
        <taxon>Eukaryota</taxon>
        <taxon>Fungi</taxon>
        <taxon>Dikarya</taxon>
        <taxon>Basidiomycota</taxon>
        <taxon>Agaricomycotina</taxon>
        <taxon>Agaricomycetes</taxon>
        <taxon>Hymenochaetales</taxon>
        <taxon>Hymenochaetaceae</taxon>
        <taxon>Pyrrhoderma</taxon>
    </lineage>
</organism>
<sequence length="242" mass="27185">MTDTVIREVTDNVWTFSRPFYRFNVFPVGGRSTVIKLSNGDLWVAASTPLDADTKSKLEGLGGKVKYIIGLDAVHNLYLPELKAAYPDAKLIGVPAHLSKPNLKGLKFDGVYGVDPEGTKYGFEDEIKSRYFSGFVNQDVAFNHIESRTLIEADLLFNLPAKEQFSKSKSYGGFPALGNLFGPYSWAHKKFVYNAGVNKEAMRRDARAVAEWDFDRIIPCHGDTIETNGKNAWLEAYKWFLQ</sequence>
<keyword evidence="2" id="KW-1185">Reference proteome</keyword>
<name>A0A286UM90_9AGAM</name>
<dbReference type="Pfam" id="PF14234">
    <property type="entry name" value="DUF4336"/>
    <property type="match status" value="1"/>
</dbReference>
<dbReference type="InterPro" id="IPR036866">
    <property type="entry name" value="RibonucZ/Hydroxyglut_hydro"/>
</dbReference>
<gene>
    <name evidence="1" type="ORF">PNOK_0328600</name>
</gene>
<evidence type="ECO:0000313" key="2">
    <source>
        <dbReference type="Proteomes" id="UP000217199"/>
    </source>
</evidence>
<accession>A0A286UM90</accession>
<dbReference type="InParanoid" id="A0A286UM90"/>
<comment type="caution">
    <text evidence="1">The sequence shown here is derived from an EMBL/GenBank/DDBJ whole genome shotgun (WGS) entry which is preliminary data.</text>
</comment>
<evidence type="ECO:0000313" key="1">
    <source>
        <dbReference type="EMBL" id="PAV20659.1"/>
    </source>
</evidence>
<reference evidence="1 2" key="1">
    <citation type="journal article" date="2017" name="Mol. Ecol.">
        <title>Comparative and population genomic landscape of Phellinus noxius: A hypervariable fungus causing root rot in trees.</title>
        <authorList>
            <person name="Chung C.L."/>
            <person name="Lee T.J."/>
            <person name="Akiba M."/>
            <person name="Lee H.H."/>
            <person name="Kuo T.H."/>
            <person name="Liu D."/>
            <person name="Ke H.M."/>
            <person name="Yokoi T."/>
            <person name="Roa M.B."/>
            <person name="Lu M.J."/>
            <person name="Chang Y.Y."/>
            <person name="Ann P.J."/>
            <person name="Tsai J.N."/>
            <person name="Chen C.Y."/>
            <person name="Tzean S.S."/>
            <person name="Ota Y."/>
            <person name="Hattori T."/>
            <person name="Sahashi N."/>
            <person name="Liou R.F."/>
            <person name="Kikuchi T."/>
            <person name="Tsai I.J."/>
        </authorList>
    </citation>
    <scope>NUCLEOTIDE SEQUENCE [LARGE SCALE GENOMIC DNA]</scope>
    <source>
        <strain evidence="1 2">FFPRI411160</strain>
    </source>
</reference>
<dbReference type="PANTHER" id="PTHR33835">
    <property type="entry name" value="YALI0C07656P"/>
    <property type="match status" value="1"/>
</dbReference>
<dbReference type="OrthoDB" id="421671at2759"/>
<dbReference type="AlphaFoldDB" id="A0A286UM90"/>
<proteinExistence type="predicted"/>